<dbReference type="GeneID" id="19242220"/>
<keyword evidence="3" id="KW-1185">Reference proteome</keyword>
<dbReference type="HOGENOM" id="CLU_1235008_0_0_1"/>
<dbReference type="AlphaFoldDB" id="U1HZU4"/>
<organism evidence="2 3">
    <name type="scientific">Endocarpon pusillum (strain Z07020 / HMAS-L-300199)</name>
    <name type="common">Lichen-forming fungus</name>
    <dbReference type="NCBI Taxonomy" id="1263415"/>
    <lineage>
        <taxon>Eukaryota</taxon>
        <taxon>Fungi</taxon>
        <taxon>Dikarya</taxon>
        <taxon>Ascomycota</taxon>
        <taxon>Pezizomycotina</taxon>
        <taxon>Eurotiomycetes</taxon>
        <taxon>Chaetothyriomycetidae</taxon>
        <taxon>Verrucariales</taxon>
        <taxon>Verrucariaceae</taxon>
        <taxon>Endocarpon</taxon>
    </lineage>
</organism>
<feature type="signal peptide" evidence="1">
    <location>
        <begin position="1"/>
        <end position="27"/>
    </location>
</feature>
<name>U1HZU4_ENDPU</name>
<sequence length="224" mass="24540">MILSSNTKTLTGVIAVFVLSCTSLVVGQSVSGNDAIADSHGLTYVYEEFTVSPLSECLILCKLLSLPSAGILGFDKVQQKTDAITNSLSTQSYNNNNTDAQSLVDQYVNITNIQLEGLGTSNLQVQLEDATQYGVAEAVHVLVLEIRRFFFSLISQKNSFTRDQRVVLSDTVLAQNLIVDDFLQRAPAYLGKVLEILERDLAVIRQSYASTSNELLAVEARRAR</sequence>
<proteinExistence type="predicted"/>
<evidence type="ECO:0000313" key="2">
    <source>
        <dbReference type="EMBL" id="ERF76455.1"/>
    </source>
</evidence>
<feature type="chain" id="PRO_5004612983" evidence="1">
    <location>
        <begin position="28"/>
        <end position="224"/>
    </location>
</feature>
<protein>
    <submittedName>
        <fullName evidence="2">Uncharacterized protein</fullName>
    </submittedName>
</protein>
<dbReference type="OrthoDB" id="10427428at2759"/>
<keyword evidence="1" id="KW-0732">Signal</keyword>
<evidence type="ECO:0000256" key="1">
    <source>
        <dbReference type="SAM" id="SignalP"/>
    </source>
</evidence>
<dbReference type="RefSeq" id="XP_007786245.1">
    <property type="nucleotide sequence ID" value="XM_007788055.1"/>
</dbReference>
<gene>
    <name evidence="2" type="ORF">EPUS_07335</name>
</gene>
<dbReference type="EMBL" id="KE720763">
    <property type="protein sequence ID" value="ERF76455.1"/>
    <property type="molecule type" value="Genomic_DNA"/>
</dbReference>
<evidence type="ECO:0000313" key="3">
    <source>
        <dbReference type="Proteomes" id="UP000019373"/>
    </source>
</evidence>
<dbReference type="Proteomes" id="UP000019373">
    <property type="component" value="Unassembled WGS sequence"/>
</dbReference>
<reference evidence="3" key="1">
    <citation type="journal article" date="2014" name="BMC Genomics">
        <title>Genome characteristics reveal the impact of lichenization on lichen-forming fungus Endocarpon pusillum Hedwig (Verrucariales, Ascomycota).</title>
        <authorList>
            <person name="Wang Y.-Y."/>
            <person name="Liu B."/>
            <person name="Zhang X.-Y."/>
            <person name="Zhou Q.-M."/>
            <person name="Zhang T."/>
            <person name="Li H."/>
            <person name="Yu Y.-F."/>
            <person name="Zhang X.-L."/>
            <person name="Hao X.-Y."/>
            <person name="Wang M."/>
            <person name="Wang L."/>
            <person name="Wei J.-C."/>
        </authorList>
    </citation>
    <scope>NUCLEOTIDE SEQUENCE [LARGE SCALE GENOMIC DNA]</scope>
    <source>
        <strain evidence="3">Z07020 / HMAS-L-300199</strain>
    </source>
</reference>
<accession>U1HZU4</accession>